<proteinExistence type="predicted"/>
<dbReference type="EMBL" id="JAUSVU010000040">
    <property type="protein sequence ID" value="MDQ0537207.1"/>
    <property type="molecule type" value="Genomic_DNA"/>
</dbReference>
<keyword evidence="9" id="KW-1185">Reference proteome</keyword>
<dbReference type="PANTHER" id="PTHR43787:SF3">
    <property type="entry name" value="ARYLSULFATASE REGULATORY PROTEIN"/>
    <property type="match status" value="1"/>
</dbReference>
<dbReference type="RefSeq" id="WP_209990920.1">
    <property type="nucleotide sequence ID" value="NZ_JAGINO010000038.1"/>
</dbReference>
<dbReference type="InterPro" id="IPR023885">
    <property type="entry name" value="4Fe4S-binding_SPASM_dom"/>
</dbReference>
<dbReference type="PANTHER" id="PTHR43787">
    <property type="entry name" value="FEMO COFACTOR BIOSYNTHESIS PROTEIN NIFB-RELATED"/>
    <property type="match status" value="1"/>
</dbReference>
<accession>A0ABU0MUN4</accession>
<dbReference type="Pfam" id="PF04055">
    <property type="entry name" value="Radical_SAM"/>
    <property type="match status" value="1"/>
</dbReference>
<dbReference type="InterPro" id="IPR013785">
    <property type="entry name" value="Aldolase_TIM"/>
</dbReference>
<organism evidence="8 9">
    <name type="scientific">Azospirillum picis</name>
    <dbReference type="NCBI Taxonomy" id="488438"/>
    <lineage>
        <taxon>Bacteria</taxon>
        <taxon>Pseudomonadati</taxon>
        <taxon>Pseudomonadota</taxon>
        <taxon>Alphaproteobacteria</taxon>
        <taxon>Rhodospirillales</taxon>
        <taxon>Azospirillaceae</taxon>
        <taxon>Azospirillum</taxon>
    </lineage>
</organism>
<dbReference type="SUPFAM" id="SSF102114">
    <property type="entry name" value="Radical SAM enzymes"/>
    <property type="match status" value="1"/>
</dbReference>
<protein>
    <recommendedName>
        <fullName evidence="7">Radical SAM core domain-containing protein</fullName>
    </recommendedName>
</protein>
<dbReference type="InterPro" id="IPR058240">
    <property type="entry name" value="rSAM_sf"/>
</dbReference>
<evidence type="ECO:0000313" key="9">
    <source>
        <dbReference type="Proteomes" id="UP001244552"/>
    </source>
</evidence>
<evidence type="ECO:0000256" key="3">
    <source>
        <dbReference type="ARBA" id="ARBA00022691"/>
    </source>
</evidence>
<reference evidence="8 9" key="1">
    <citation type="submission" date="2023-07" db="EMBL/GenBank/DDBJ databases">
        <title>Genomic Encyclopedia of Type Strains, Phase IV (KMG-IV): sequencing the most valuable type-strain genomes for metagenomic binning, comparative biology and taxonomic classification.</title>
        <authorList>
            <person name="Goeker M."/>
        </authorList>
    </citation>
    <scope>NUCLEOTIDE SEQUENCE [LARGE SCALE GENOMIC DNA]</scope>
    <source>
        <strain evidence="8 9">DSM 19922</strain>
    </source>
</reference>
<feature type="domain" description="Radical SAM core" evidence="7">
    <location>
        <begin position="88"/>
        <end position="325"/>
    </location>
</feature>
<dbReference type="PROSITE" id="PS51918">
    <property type="entry name" value="RADICAL_SAM"/>
    <property type="match status" value="1"/>
</dbReference>
<dbReference type="SFLD" id="SFLDS00029">
    <property type="entry name" value="Radical_SAM"/>
    <property type="match status" value="1"/>
</dbReference>
<evidence type="ECO:0000256" key="4">
    <source>
        <dbReference type="ARBA" id="ARBA00022723"/>
    </source>
</evidence>
<dbReference type="SFLD" id="SFLDG01067">
    <property type="entry name" value="SPASM/twitch_domain_containing"/>
    <property type="match status" value="1"/>
</dbReference>
<evidence type="ECO:0000259" key="7">
    <source>
        <dbReference type="PROSITE" id="PS51918"/>
    </source>
</evidence>
<evidence type="ECO:0000313" key="8">
    <source>
        <dbReference type="EMBL" id="MDQ0537207.1"/>
    </source>
</evidence>
<evidence type="ECO:0000256" key="2">
    <source>
        <dbReference type="ARBA" id="ARBA00022485"/>
    </source>
</evidence>
<sequence length="449" mass="49903">MGIKLSRYNLEVPDDGGVFLFNTYRGTSVRLSAEQMALMKEVAGRMGADGADAGEWSAVVGFLVENGFAVPGDADELAMAVEKYDTTVSDASSLSLVIAPSLKCNMKCYYCYEDKSSEGALDAEDLDSLLAFISSRLTANGTLGITWFGGEPLLSKPFITRAADEIRRICDAMGVRYAFRMVSNGYFLDAATAAELAACGITSVQVTFDGSRQEHNRVRRSSLDHRPGEPSFDRIVENIRSASRHLRILVRVNVSRINIDQVDTLLEQLAAAQLQDHISNVYFYPVFNFNVSDESTNYVPKEKIHFTMTDFARMERNLIDMATGRGFKVFVPLIFEAGYLGCYASVSNGFVIDHRGRILKCDHELGGGGAAQTTIRDFTGIEDDDELRKWSAKRPESNPSCRDCVFLPLCYAHCPHSNLALPDQPPRCPSYKYNWKDVFPIYLRDRTPA</sequence>
<gene>
    <name evidence="8" type="ORF">QO018_006107</name>
</gene>
<name>A0ABU0MUN4_9PROT</name>
<keyword evidence="6" id="KW-0411">Iron-sulfur</keyword>
<comment type="cofactor">
    <cofactor evidence="1">
        <name>[4Fe-4S] cluster</name>
        <dbReference type="ChEBI" id="CHEBI:49883"/>
    </cofactor>
</comment>
<dbReference type="Proteomes" id="UP001244552">
    <property type="component" value="Unassembled WGS sequence"/>
</dbReference>
<dbReference type="CDD" id="cd01335">
    <property type="entry name" value="Radical_SAM"/>
    <property type="match status" value="1"/>
</dbReference>
<dbReference type="InterPro" id="IPR007197">
    <property type="entry name" value="rSAM"/>
</dbReference>
<comment type="caution">
    <text evidence="8">The sequence shown here is derived from an EMBL/GenBank/DDBJ whole genome shotgun (WGS) entry which is preliminary data.</text>
</comment>
<evidence type="ECO:0000256" key="1">
    <source>
        <dbReference type="ARBA" id="ARBA00001966"/>
    </source>
</evidence>
<keyword evidence="5" id="KW-0408">Iron</keyword>
<keyword evidence="4" id="KW-0479">Metal-binding</keyword>
<keyword evidence="2" id="KW-0004">4Fe-4S</keyword>
<evidence type="ECO:0000256" key="6">
    <source>
        <dbReference type="ARBA" id="ARBA00023014"/>
    </source>
</evidence>
<keyword evidence="3" id="KW-0949">S-adenosyl-L-methionine</keyword>
<dbReference type="Gene3D" id="3.20.20.70">
    <property type="entry name" value="Aldolase class I"/>
    <property type="match status" value="1"/>
</dbReference>
<evidence type="ECO:0000256" key="5">
    <source>
        <dbReference type="ARBA" id="ARBA00023004"/>
    </source>
</evidence>
<dbReference type="NCBIfam" id="TIGR04085">
    <property type="entry name" value="rSAM_more_4Fe4S"/>
    <property type="match status" value="1"/>
</dbReference>